<dbReference type="STRING" id="1850250.LPB142_02480"/>
<evidence type="ECO:0000256" key="4">
    <source>
        <dbReference type="ARBA" id="ARBA00016244"/>
    </source>
</evidence>
<dbReference type="GO" id="GO:0005198">
    <property type="term" value="F:structural molecule activity"/>
    <property type="evidence" value="ECO:0007669"/>
    <property type="project" value="InterPro"/>
</dbReference>
<dbReference type="RefSeq" id="WP_071165413.1">
    <property type="nucleotide sequence ID" value="NZ_CP017781.1"/>
</dbReference>
<evidence type="ECO:0000256" key="3">
    <source>
        <dbReference type="ARBA" id="ARBA00009677"/>
    </source>
</evidence>
<dbReference type="AlphaFoldDB" id="A0A1D9M9B2"/>
<proteinExistence type="inferred from homology"/>
<evidence type="ECO:0000256" key="1">
    <source>
        <dbReference type="ARBA" id="ARBA00004365"/>
    </source>
</evidence>
<organism evidence="9 10">
    <name type="scientific">Rhodobacter xanthinilyticus</name>
    <dbReference type="NCBI Taxonomy" id="1850250"/>
    <lineage>
        <taxon>Bacteria</taxon>
        <taxon>Pseudomonadati</taxon>
        <taxon>Pseudomonadota</taxon>
        <taxon>Alphaproteobacteria</taxon>
        <taxon>Rhodobacterales</taxon>
        <taxon>Rhodobacter group</taxon>
        <taxon>Rhodobacter</taxon>
    </lineage>
</organism>
<dbReference type="InterPro" id="IPR010930">
    <property type="entry name" value="Flg_bb/hook_C_dom"/>
</dbReference>
<dbReference type="Pfam" id="PF06429">
    <property type="entry name" value="Flg_bbr_C"/>
    <property type="match status" value="1"/>
</dbReference>
<evidence type="ECO:0000259" key="7">
    <source>
        <dbReference type="Pfam" id="PF06429"/>
    </source>
</evidence>
<name>A0A1D9M9B2_9RHOB</name>
<dbReference type="InterPro" id="IPR053927">
    <property type="entry name" value="FlgK_helical"/>
</dbReference>
<keyword evidence="5" id="KW-0964">Secreted</keyword>
<sequence length="484" mass="50449">MSISGSLSNALSGLTAAARMADVVSSNTANALTEGYARREISLVAQSVGGNGAGVKVVGVNRSVNEPVLQDRRIATAAASNATARTDFYAQIEEMIGTPEDASSLSSRLATLDSSLITAASMPESESRLSAVLSSARNVSDQLNEMSDGLMQIRMNADKSISAQVDTLNQSLTQIDELNAKILAVRSSGSDATALLDQRQALVDKVSEIVPVRQLQRDNDQIVLYTTGGAILLEGNPAEIGFTPTPVITAGMTRENGALSGLTINGMAVSPADDGVLGGGTLGAMFAVRDELAPEVQSQIDAVARDLIERFSDSAVDPTLTATTPGPFTDGGAVFDASLEVGLAGRIEINAAADPEQGGALWRLRDGMGATTPGDVGNSTLLVALSDALNTERVPASGDFGLSMRSASGLVSDLLSSVSSDRQASETVQSYTTARQETLNEMALADGVDTDYELQTLLKVEQAYAANARVIKTLDELMQQLLSW</sequence>
<evidence type="ECO:0000259" key="8">
    <source>
        <dbReference type="Pfam" id="PF22638"/>
    </source>
</evidence>
<comment type="similarity">
    <text evidence="3">Belongs to the flagella basal body rod proteins family.</text>
</comment>
<dbReference type="NCBIfam" id="TIGR02492">
    <property type="entry name" value="flgK_ends"/>
    <property type="match status" value="1"/>
</dbReference>
<accession>A0A1D9M9B2</accession>
<feature type="domain" description="Flagellar basal-body/hook protein C-terminal" evidence="7">
    <location>
        <begin position="447"/>
        <end position="482"/>
    </location>
</feature>
<feature type="domain" description="Flagellar hook-associated protein FlgK helical" evidence="8">
    <location>
        <begin position="90"/>
        <end position="312"/>
    </location>
</feature>
<dbReference type="SUPFAM" id="SSF64518">
    <property type="entry name" value="Phase 1 flagellin"/>
    <property type="match status" value="1"/>
</dbReference>
<dbReference type="GO" id="GO:0009424">
    <property type="term" value="C:bacterial-type flagellum hook"/>
    <property type="evidence" value="ECO:0007669"/>
    <property type="project" value="InterPro"/>
</dbReference>
<dbReference type="Proteomes" id="UP000176562">
    <property type="component" value="Chromosome"/>
</dbReference>
<dbReference type="PANTHER" id="PTHR30033">
    <property type="entry name" value="FLAGELLAR HOOK-ASSOCIATED PROTEIN 1"/>
    <property type="match status" value="1"/>
</dbReference>
<dbReference type="InterPro" id="IPR002371">
    <property type="entry name" value="FlgK"/>
</dbReference>
<dbReference type="KEGG" id="rhp:LPB142_02480"/>
<keyword evidence="10" id="KW-1185">Reference proteome</keyword>
<dbReference type="Pfam" id="PF22638">
    <property type="entry name" value="FlgK_D1"/>
    <property type="match status" value="1"/>
</dbReference>
<protein>
    <recommendedName>
        <fullName evidence="4">Flagellar hook-associated protein 1</fullName>
    </recommendedName>
</protein>
<reference evidence="9 10" key="1">
    <citation type="submission" date="2016-10" db="EMBL/GenBank/DDBJ databases">
        <title>Rhodobacter sp. LPB0142, isolated from sea water.</title>
        <authorList>
            <person name="Kim E."/>
            <person name="Yi H."/>
        </authorList>
    </citation>
    <scope>NUCLEOTIDE SEQUENCE [LARGE SCALE GENOMIC DNA]</scope>
    <source>
        <strain evidence="9 10">LPB0142</strain>
    </source>
</reference>
<dbReference type="PANTHER" id="PTHR30033:SF1">
    <property type="entry name" value="FLAGELLAR HOOK-ASSOCIATED PROTEIN 1"/>
    <property type="match status" value="1"/>
</dbReference>
<evidence type="ECO:0000256" key="5">
    <source>
        <dbReference type="ARBA" id="ARBA00022525"/>
    </source>
</evidence>
<comment type="subcellular location">
    <subcellularLocation>
        <location evidence="1">Bacterial flagellum</location>
    </subcellularLocation>
    <subcellularLocation>
        <location evidence="2">Secreted</location>
    </subcellularLocation>
</comment>
<keyword evidence="9" id="KW-0282">Flagellum</keyword>
<keyword evidence="6" id="KW-0975">Bacterial flagellum</keyword>
<dbReference type="GO" id="GO:0005576">
    <property type="term" value="C:extracellular region"/>
    <property type="evidence" value="ECO:0007669"/>
    <property type="project" value="UniProtKB-SubCell"/>
</dbReference>
<evidence type="ECO:0000256" key="6">
    <source>
        <dbReference type="ARBA" id="ARBA00023143"/>
    </source>
</evidence>
<dbReference type="EMBL" id="CP017781">
    <property type="protein sequence ID" value="AOZ68319.1"/>
    <property type="molecule type" value="Genomic_DNA"/>
</dbReference>
<evidence type="ECO:0000256" key="2">
    <source>
        <dbReference type="ARBA" id="ARBA00004613"/>
    </source>
</evidence>
<evidence type="ECO:0000313" key="9">
    <source>
        <dbReference type="EMBL" id="AOZ68319.1"/>
    </source>
</evidence>
<dbReference type="GO" id="GO:0044780">
    <property type="term" value="P:bacterial-type flagellum assembly"/>
    <property type="evidence" value="ECO:0007669"/>
    <property type="project" value="InterPro"/>
</dbReference>
<gene>
    <name evidence="9" type="ORF">LPB142_02480</name>
</gene>
<evidence type="ECO:0000313" key="10">
    <source>
        <dbReference type="Proteomes" id="UP000176562"/>
    </source>
</evidence>
<keyword evidence="9" id="KW-0969">Cilium</keyword>
<keyword evidence="9" id="KW-0966">Cell projection</keyword>